<gene>
    <name evidence="2" type="ORF">QBC34DRAFT_27528</name>
</gene>
<dbReference type="GO" id="GO:0038038">
    <property type="term" value="C:G protein-coupled receptor homodimeric complex"/>
    <property type="evidence" value="ECO:0007669"/>
    <property type="project" value="TreeGrafter"/>
</dbReference>
<organism evidence="2 3">
    <name type="scientific">Podospora aff. communis PSN243</name>
    <dbReference type="NCBI Taxonomy" id="3040156"/>
    <lineage>
        <taxon>Eukaryota</taxon>
        <taxon>Fungi</taxon>
        <taxon>Dikarya</taxon>
        <taxon>Ascomycota</taxon>
        <taxon>Pezizomycotina</taxon>
        <taxon>Sordariomycetes</taxon>
        <taxon>Sordariomycetidae</taxon>
        <taxon>Sordariales</taxon>
        <taxon>Podosporaceae</taxon>
        <taxon>Podospora</taxon>
    </lineage>
</organism>
<feature type="transmembrane region" description="Helical" evidence="1">
    <location>
        <begin position="82"/>
        <end position="107"/>
    </location>
</feature>
<evidence type="ECO:0000313" key="3">
    <source>
        <dbReference type="Proteomes" id="UP001321760"/>
    </source>
</evidence>
<feature type="transmembrane region" description="Helical" evidence="1">
    <location>
        <begin position="246"/>
        <end position="264"/>
    </location>
</feature>
<comment type="caution">
    <text evidence="2">The sequence shown here is derived from an EMBL/GenBank/DDBJ whole genome shotgun (WGS) entry which is preliminary data.</text>
</comment>
<dbReference type="AlphaFoldDB" id="A0AAV9GX86"/>
<feature type="transmembrane region" description="Helical" evidence="1">
    <location>
        <begin position="50"/>
        <end position="70"/>
    </location>
</feature>
<accession>A0AAV9GX86</accession>
<protein>
    <submittedName>
        <fullName evidence="2">Fungal pheromone mating factor STE2 GPCR-domain-containing protein</fullName>
    </submittedName>
</protein>
<dbReference type="InterPro" id="IPR000366">
    <property type="entry name" value="GPCR_STE2"/>
</dbReference>
<dbReference type="InterPro" id="IPR027458">
    <property type="entry name" value="STE2_TM1-TM2_sf"/>
</dbReference>
<feature type="transmembrane region" description="Helical" evidence="1">
    <location>
        <begin position="205"/>
        <end position="226"/>
    </location>
</feature>
<feature type="transmembrane region" description="Helical" evidence="1">
    <location>
        <begin position="127"/>
        <end position="151"/>
    </location>
</feature>
<reference evidence="2" key="1">
    <citation type="journal article" date="2023" name="Mol. Phylogenet. Evol.">
        <title>Genome-scale phylogeny and comparative genomics of the fungal order Sordariales.</title>
        <authorList>
            <person name="Hensen N."/>
            <person name="Bonometti L."/>
            <person name="Westerberg I."/>
            <person name="Brannstrom I.O."/>
            <person name="Guillou S."/>
            <person name="Cros-Aarteil S."/>
            <person name="Calhoun S."/>
            <person name="Haridas S."/>
            <person name="Kuo A."/>
            <person name="Mondo S."/>
            <person name="Pangilinan J."/>
            <person name="Riley R."/>
            <person name="LaButti K."/>
            <person name="Andreopoulos B."/>
            <person name="Lipzen A."/>
            <person name="Chen C."/>
            <person name="Yan M."/>
            <person name="Daum C."/>
            <person name="Ng V."/>
            <person name="Clum A."/>
            <person name="Steindorff A."/>
            <person name="Ohm R.A."/>
            <person name="Martin F."/>
            <person name="Silar P."/>
            <person name="Natvig D.O."/>
            <person name="Lalanne C."/>
            <person name="Gautier V."/>
            <person name="Ament-Velasquez S.L."/>
            <person name="Kruys A."/>
            <person name="Hutchinson M.I."/>
            <person name="Powell A.J."/>
            <person name="Barry K."/>
            <person name="Miller A.N."/>
            <person name="Grigoriev I.V."/>
            <person name="Debuchy R."/>
            <person name="Gladieux P."/>
            <person name="Hiltunen Thoren M."/>
            <person name="Johannesson H."/>
        </authorList>
    </citation>
    <scope>NUCLEOTIDE SEQUENCE</scope>
    <source>
        <strain evidence="2">PSN243</strain>
    </source>
</reference>
<sequence length="396" mass="43545">MASSNTSSAPGPLLRPEEQLVVLLGPTGSDNITVPLSEIDMVWSLGASGAISYGSQVGACFMMLVVLLGMTPRHRFKRAPTIVHILALIFNMVRMLLLALYFPSTWYDLYTQMTGDVQFVAQMDYNISVAATILGLPVTILILAALVLQAWSMMQLWQRRYKIPTAMISVLLVVVTIAFNILNVVQQTNYILNGTRRQLWMRKTFLGLICSSITWFCFLFNSRLVIHMWQNRTILPSLKGLNAMDVLVITNGFLMIIPVLFAFLEFGNFSRFEAGSVTWTSVVVVLPLGTLIAQRLANPRWFSSPELSVDASAGGASGRRLLNTGATGNGGNNASFQTQSTGVVKSQISSEPRCVHADHVDAQLARNDDADLEQGVRVDYTIERSEEKLRSGSGSS</sequence>
<evidence type="ECO:0000256" key="1">
    <source>
        <dbReference type="SAM" id="Phobius"/>
    </source>
</evidence>
<keyword evidence="3" id="KW-1185">Reference proteome</keyword>
<name>A0AAV9GX86_9PEZI</name>
<proteinExistence type="predicted"/>
<feature type="transmembrane region" description="Helical" evidence="1">
    <location>
        <begin position="163"/>
        <end position="185"/>
    </location>
</feature>
<dbReference type="GO" id="GO:0000750">
    <property type="term" value="P:pheromone-dependent signal transduction involved in conjugation with cellular fusion"/>
    <property type="evidence" value="ECO:0007669"/>
    <property type="project" value="TreeGrafter"/>
</dbReference>
<keyword evidence="1" id="KW-0812">Transmembrane</keyword>
<dbReference type="Gene3D" id="1.10.287.920">
    <property type="entry name" value="Pheromone alpha factor receptor"/>
    <property type="match status" value="1"/>
</dbReference>
<dbReference type="PANTHER" id="PTHR28009:SF1">
    <property type="entry name" value="PHEROMONE ALPHA FACTOR RECEPTOR"/>
    <property type="match status" value="1"/>
</dbReference>
<dbReference type="CDD" id="cd14939">
    <property type="entry name" value="7tmD_STE2"/>
    <property type="match status" value="1"/>
</dbReference>
<keyword evidence="1" id="KW-0472">Membrane</keyword>
<dbReference type="Proteomes" id="UP001321760">
    <property type="component" value="Unassembled WGS sequence"/>
</dbReference>
<reference evidence="2" key="2">
    <citation type="submission" date="2023-05" db="EMBL/GenBank/DDBJ databases">
        <authorList>
            <consortium name="Lawrence Berkeley National Laboratory"/>
            <person name="Steindorff A."/>
            <person name="Hensen N."/>
            <person name="Bonometti L."/>
            <person name="Westerberg I."/>
            <person name="Brannstrom I.O."/>
            <person name="Guillou S."/>
            <person name="Cros-Aarteil S."/>
            <person name="Calhoun S."/>
            <person name="Haridas S."/>
            <person name="Kuo A."/>
            <person name="Mondo S."/>
            <person name="Pangilinan J."/>
            <person name="Riley R."/>
            <person name="Labutti K."/>
            <person name="Andreopoulos B."/>
            <person name="Lipzen A."/>
            <person name="Chen C."/>
            <person name="Yanf M."/>
            <person name="Daum C."/>
            <person name="Ng V."/>
            <person name="Clum A."/>
            <person name="Ohm R."/>
            <person name="Martin F."/>
            <person name="Silar P."/>
            <person name="Natvig D."/>
            <person name="Lalanne C."/>
            <person name="Gautier V."/>
            <person name="Ament-Velasquez S.L."/>
            <person name="Kruys A."/>
            <person name="Hutchinson M.I."/>
            <person name="Powell A.J."/>
            <person name="Barry K."/>
            <person name="Miller A.N."/>
            <person name="Grigoriev I.V."/>
            <person name="Debuchy R."/>
            <person name="Gladieux P."/>
            <person name="Thoren M.H."/>
            <person name="Johannesson H."/>
        </authorList>
    </citation>
    <scope>NUCLEOTIDE SEQUENCE</scope>
    <source>
        <strain evidence="2">PSN243</strain>
    </source>
</reference>
<dbReference type="EMBL" id="MU865923">
    <property type="protein sequence ID" value="KAK4452607.1"/>
    <property type="molecule type" value="Genomic_DNA"/>
</dbReference>
<dbReference type="PRINTS" id="PR00250">
    <property type="entry name" value="GPCRSTE2"/>
</dbReference>
<dbReference type="PANTHER" id="PTHR28009">
    <property type="entry name" value="PHEROMONE ALPHA FACTOR RECEPTOR"/>
    <property type="match status" value="1"/>
</dbReference>
<dbReference type="Pfam" id="PF02116">
    <property type="entry name" value="STE2"/>
    <property type="match status" value="1"/>
</dbReference>
<evidence type="ECO:0000313" key="2">
    <source>
        <dbReference type="EMBL" id="KAK4452607.1"/>
    </source>
</evidence>
<dbReference type="GO" id="GO:0004932">
    <property type="term" value="F:mating-type factor pheromone receptor activity"/>
    <property type="evidence" value="ECO:0007669"/>
    <property type="project" value="InterPro"/>
</dbReference>
<keyword evidence="1" id="KW-1133">Transmembrane helix</keyword>
<feature type="transmembrane region" description="Helical" evidence="1">
    <location>
        <begin position="276"/>
        <end position="293"/>
    </location>
</feature>